<proteinExistence type="predicted"/>
<dbReference type="EMBL" id="JARQWQ010000057">
    <property type="protein sequence ID" value="KAK2556158.1"/>
    <property type="molecule type" value="Genomic_DNA"/>
</dbReference>
<protein>
    <submittedName>
        <fullName evidence="1">Uncharacterized protein</fullName>
    </submittedName>
</protein>
<dbReference type="Proteomes" id="UP001249851">
    <property type="component" value="Unassembled WGS sequence"/>
</dbReference>
<gene>
    <name evidence="1" type="ORF">P5673_021741</name>
</gene>
<comment type="caution">
    <text evidence="1">The sequence shown here is derived from an EMBL/GenBank/DDBJ whole genome shotgun (WGS) entry which is preliminary data.</text>
</comment>
<reference evidence="1" key="1">
    <citation type="journal article" date="2023" name="G3 (Bethesda)">
        <title>Whole genome assembly and annotation of the endangered Caribbean coral Acropora cervicornis.</title>
        <authorList>
            <person name="Selwyn J.D."/>
            <person name="Vollmer S.V."/>
        </authorList>
    </citation>
    <scope>NUCLEOTIDE SEQUENCE</scope>
    <source>
        <strain evidence="1">K2</strain>
    </source>
</reference>
<evidence type="ECO:0000313" key="1">
    <source>
        <dbReference type="EMBL" id="KAK2556158.1"/>
    </source>
</evidence>
<feature type="non-terminal residue" evidence="1">
    <location>
        <position position="1"/>
    </location>
</feature>
<name>A0AAD9V006_ACRCE</name>
<reference evidence="1" key="2">
    <citation type="journal article" date="2023" name="Science">
        <title>Genomic signatures of disease resistance in endangered staghorn corals.</title>
        <authorList>
            <person name="Vollmer S.V."/>
            <person name="Selwyn J.D."/>
            <person name="Despard B.A."/>
            <person name="Roesel C.L."/>
        </authorList>
    </citation>
    <scope>NUCLEOTIDE SEQUENCE</scope>
    <source>
        <strain evidence="1">K2</strain>
    </source>
</reference>
<dbReference type="AlphaFoldDB" id="A0AAD9V006"/>
<evidence type="ECO:0000313" key="2">
    <source>
        <dbReference type="Proteomes" id="UP001249851"/>
    </source>
</evidence>
<accession>A0AAD9V006</accession>
<sequence length="249" mass="27744">MDKFMQGNFPSALMMIGSVGLTVHCKQLVKNFDGVPLIMAWGKPVSGKTTAVNVVLSIIGQRESIGEMTLAAALEISSRRTLFFFWDDVSNFDVLEKLAVSALNNVLYWWSKKSASSQKWLLPRTVPIITMNPQALKKTTKSNSKKLGRVFSSIAVVPFNRTEVEQSLENSLNLQIELQPLLETAVHSIGIILKLGDAFATMRTDPVFQEVLAMSERFNALDLRANFNYALVVLKWNGYQSLRYVPLGG</sequence>
<organism evidence="1 2">
    <name type="scientific">Acropora cervicornis</name>
    <name type="common">Staghorn coral</name>
    <dbReference type="NCBI Taxonomy" id="6130"/>
    <lineage>
        <taxon>Eukaryota</taxon>
        <taxon>Metazoa</taxon>
        <taxon>Cnidaria</taxon>
        <taxon>Anthozoa</taxon>
        <taxon>Hexacorallia</taxon>
        <taxon>Scleractinia</taxon>
        <taxon>Astrocoeniina</taxon>
        <taxon>Acroporidae</taxon>
        <taxon>Acropora</taxon>
    </lineage>
</organism>
<keyword evidence="2" id="KW-1185">Reference proteome</keyword>